<comment type="pathway">
    <text evidence="2">Cofactor biosynthesis; molybdopterin biosynthesis.</text>
</comment>
<dbReference type="NCBIfam" id="TIGR00581">
    <property type="entry name" value="moaC"/>
    <property type="match status" value="1"/>
</dbReference>
<comment type="catalytic activity">
    <reaction evidence="1">
        <text>(8S)-3',8-cyclo-7,8-dihydroguanosine 5'-triphosphate = cyclic pyranopterin phosphate + diphosphate</text>
        <dbReference type="Rhea" id="RHEA:49580"/>
        <dbReference type="ChEBI" id="CHEBI:33019"/>
        <dbReference type="ChEBI" id="CHEBI:59648"/>
        <dbReference type="ChEBI" id="CHEBI:131766"/>
        <dbReference type="EC" id="4.6.1.17"/>
    </reaction>
</comment>
<evidence type="ECO:0000256" key="6">
    <source>
        <dbReference type="SAM" id="MobiDB-lite"/>
    </source>
</evidence>
<dbReference type="SUPFAM" id="SSF55040">
    <property type="entry name" value="Molybdenum cofactor biosynthesis protein C, MoaC"/>
    <property type="match status" value="1"/>
</dbReference>
<reference evidence="8 9" key="1">
    <citation type="submission" date="2019-01" db="EMBL/GenBank/DDBJ databases">
        <title>Draft Genome and Complete Hox-Cluster Characterization of the Sterlet Sturgeon (Acipenser ruthenus).</title>
        <authorList>
            <person name="Wei Q."/>
        </authorList>
    </citation>
    <scope>NUCLEOTIDE SEQUENCE [LARGE SCALE GENOMIC DNA]</scope>
    <source>
        <strain evidence="8">WHYD16114868_AA</strain>
        <tissue evidence="8">Blood</tissue>
    </source>
</reference>
<dbReference type="EC" id="4.6.1.17" evidence="3"/>
<sequence length="263" mass="28422">MDSDTEKNNYSNIRTSKRDLNIYLGKDDRPLSLNEGRDLFNEAEISNLEERTSSPVNENPLESAKGHSVSKDLRNHGMASSITNSKFTLHASLNDGASNETAKTSDHLTHTDTKGRASMVDIGGKSITRRSAVARATVQLGEKAFKLVRQNQLAKGDALTVAQIAGILAAKQTSSLIPLCHPLPLDKVEVSLQLEESGWFAVITATCLTSGRTGVEMEALTAASVAALTLYDMCKAVTHDIIIQELKLLSKTGGQRGDFQRAI</sequence>
<evidence type="ECO:0000256" key="2">
    <source>
        <dbReference type="ARBA" id="ARBA00005046"/>
    </source>
</evidence>
<evidence type="ECO:0000256" key="4">
    <source>
        <dbReference type="ARBA" id="ARBA00023150"/>
    </source>
</evidence>
<dbReference type="UniPathway" id="UPA00344"/>
<evidence type="ECO:0000256" key="1">
    <source>
        <dbReference type="ARBA" id="ARBA00001637"/>
    </source>
</evidence>
<dbReference type="EMBL" id="SCEB01215296">
    <property type="protein sequence ID" value="RXM30312.1"/>
    <property type="molecule type" value="Genomic_DNA"/>
</dbReference>
<name>A0A444U549_ACIRT</name>
<dbReference type="Proteomes" id="UP000289886">
    <property type="component" value="Unassembled WGS sequence"/>
</dbReference>
<evidence type="ECO:0000256" key="5">
    <source>
        <dbReference type="ARBA" id="ARBA00023239"/>
    </source>
</evidence>
<proteinExistence type="inferred from homology"/>
<dbReference type="AlphaFoldDB" id="A0A444U549"/>
<dbReference type="Pfam" id="PF01967">
    <property type="entry name" value="MoaC"/>
    <property type="match status" value="1"/>
</dbReference>
<dbReference type="PANTHER" id="PTHR22960">
    <property type="entry name" value="MOLYBDOPTERIN COFACTOR SYNTHESIS PROTEIN A"/>
    <property type="match status" value="1"/>
</dbReference>
<evidence type="ECO:0000259" key="7">
    <source>
        <dbReference type="Pfam" id="PF01967"/>
    </source>
</evidence>
<evidence type="ECO:0000313" key="9">
    <source>
        <dbReference type="Proteomes" id="UP000289886"/>
    </source>
</evidence>
<keyword evidence="9" id="KW-1185">Reference proteome</keyword>
<protein>
    <recommendedName>
        <fullName evidence="3">cyclic pyranopterin monophosphate synthase</fullName>
        <ecNumber evidence="3">4.6.1.17</ecNumber>
    </recommendedName>
</protein>
<comment type="caution">
    <text evidence="8">The sequence shown here is derived from an EMBL/GenBank/DDBJ whole genome shotgun (WGS) entry which is preliminary data.</text>
</comment>
<dbReference type="GO" id="GO:0006777">
    <property type="term" value="P:Mo-molybdopterin cofactor biosynthetic process"/>
    <property type="evidence" value="ECO:0007669"/>
    <property type="project" value="UniProtKB-KW"/>
</dbReference>
<dbReference type="CDD" id="cd01420">
    <property type="entry name" value="MoaC_PE"/>
    <property type="match status" value="1"/>
</dbReference>
<feature type="domain" description="Molybdopterin cofactor biosynthesis C (MoaC)" evidence="7">
    <location>
        <begin position="119"/>
        <end position="254"/>
    </location>
</feature>
<dbReference type="FunFam" id="3.30.70.640:FF:000002">
    <property type="entry name" value="Molybdenum cofactor biosynthesis protein 1"/>
    <property type="match status" value="1"/>
</dbReference>
<gene>
    <name evidence="8" type="ORF">EOD39_0429</name>
</gene>
<dbReference type="NCBIfam" id="NF006870">
    <property type="entry name" value="PRK09364.1"/>
    <property type="match status" value="1"/>
</dbReference>
<dbReference type="InterPro" id="IPR047594">
    <property type="entry name" value="MoaC_bact/euk"/>
</dbReference>
<feature type="region of interest" description="Disordered" evidence="6">
    <location>
        <begin position="45"/>
        <end position="69"/>
    </location>
</feature>
<dbReference type="GO" id="GO:0061799">
    <property type="term" value="F:cyclic pyranopterin monophosphate synthase activity"/>
    <property type="evidence" value="ECO:0007669"/>
    <property type="project" value="UniProtKB-EC"/>
</dbReference>
<keyword evidence="5" id="KW-0456">Lyase</keyword>
<dbReference type="Gene3D" id="3.30.70.640">
    <property type="entry name" value="Molybdopterin cofactor biosynthesis C (MoaC) domain"/>
    <property type="match status" value="1"/>
</dbReference>
<dbReference type="InterPro" id="IPR036522">
    <property type="entry name" value="MoaC_sf"/>
</dbReference>
<dbReference type="InterPro" id="IPR023045">
    <property type="entry name" value="MoaC"/>
</dbReference>
<dbReference type="InterPro" id="IPR050105">
    <property type="entry name" value="MoCo_biosynth_MoaA/MoaC"/>
</dbReference>
<accession>A0A444U549</accession>
<evidence type="ECO:0000256" key="3">
    <source>
        <dbReference type="ARBA" id="ARBA00012575"/>
    </source>
</evidence>
<evidence type="ECO:0000313" key="8">
    <source>
        <dbReference type="EMBL" id="RXM30312.1"/>
    </source>
</evidence>
<organism evidence="8 9">
    <name type="scientific">Acipenser ruthenus</name>
    <name type="common">Sterlet sturgeon</name>
    <dbReference type="NCBI Taxonomy" id="7906"/>
    <lineage>
        <taxon>Eukaryota</taxon>
        <taxon>Metazoa</taxon>
        <taxon>Chordata</taxon>
        <taxon>Craniata</taxon>
        <taxon>Vertebrata</taxon>
        <taxon>Euteleostomi</taxon>
        <taxon>Actinopterygii</taxon>
        <taxon>Chondrostei</taxon>
        <taxon>Acipenseriformes</taxon>
        <taxon>Acipenseridae</taxon>
        <taxon>Acipenser</taxon>
    </lineage>
</organism>
<dbReference type="InterPro" id="IPR002820">
    <property type="entry name" value="Mopterin_CF_biosynth-C_dom"/>
</dbReference>
<dbReference type="HAMAP" id="MF_01224_B">
    <property type="entry name" value="MoaC_B"/>
    <property type="match status" value="1"/>
</dbReference>
<keyword evidence="4" id="KW-0501">Molybdenum cofactor biosynthesis</keyword>